<name>A0AAN6ZPY6_9PEZI</name>
<accession>A0AAN6ZPY6</accession>
<proteinExistence type="inferred from homology"/>
<dbReference type="GO" id="GO:0005737">
    <property type="term" value="C:cytoplasm"/>
    <property type="evidence" value="ECO:0007669"/>
    <property type="project" value="UniProtKB-SubCell"/>
</dbReference>
<sequence length="1319" mass="144694">MKGNRNPHPPSSSAAPISPNSKGTAKYTNKDGSKFITVPKMNTPVDSAHPSPTVASPSPAAQAATQPIPDDEPARPVNRKKQKRRAKAAAKLAAEQAQNAPATNGIPSPPRTNDQQSADADLEDDEDEPSASLGPQDQRHYQEGAAQPTPSGASKKQKKKKKKNASAAQGDEFPNDNQYAQNGQNHHPASVPPPPPPPPMAGSQQDRPGMSREKIWNTNSQEERERIKEFWLGLSETERKSLVKVEKDAVLKKMKEQQKHTCSCTVCGRKRTAIEEELEGLYDAYYEELEQYANQPNQGDGPPMLRPRRSFGPMGGMRPRGLHSRFSNHQPSRGRIMDELGDDDELEEEEEDEEEEEEEAEMEDEGEGEEEGEDIYSEDELEDDMYSDAEQEPSEELHRSDYAADFFNFGNSLTVQGMDRLSILSSFLHSYLASGAGNNAYGSSSLGGILTVADDLLKNDGKKFIEMMEQLAERRMAREEDARGQFDQGYDHPNGNRYAHTHPPPPDEEDYEDEEEDYEEDEEEEYDSQDEEAGSLDPMTEEQRMEEGRRMFQIFAARMFEQRVLTAYREKVARERQAKLLEEIEAENQQDVQRKAKKARDAQRRKDRLAKKKEVQAEEKARKEAEKAAEEAARKAEEDRKAEEQRARAEEKRKKKEAQRKAEEEERQRKEAERIRKIQAREENERKAREAREREKKAREEARLKEKAAREQRERKDRERKEQQERERKEKETRVKAEREAQEAREREAKAAKETKEKAAREAKEAKEAKEKRRKEERAAHKAATLAAAVPAPVTLPKRPAGQQQQQQQQQPAAQPQAAAVPALPQQSTSVASPQISVATPALPKAPTPMRTRQLSQQDESVVSAGAASNSGSAASQNHSPHPVTPVHVSPGAIGPLGKSGPPAAPGSQSSIQQPPHSASPVSFPARSLPPPPNAFGLPPPGTVMSFPPGLSQGPPGFGSNAIHREPTFPPMPGFRPMPGMMPMPPGFAGPTPNRGFPMHPPPGFHSGAMESPGPSMAQVMSPTLQKESTSPHSRQGSGSFDASVSQPVGRPAPIGRPGSVVQGQRPSSGSPSGGPPKPEPEAHLGSRALLDDLDDAPQEFSGRLSRGGSAPGPRPVPGFPISPFGMDPMFSHNPWGPPGPVQPNPFAPLPPPGFGHSPLGVHPPVNLPWGHPMPPASTFGAPGVVDRPIEPRSVAVRKMLRRACEDLSNANANANTDSSNNPPNSTDSFIPLDRIKTQVEMLNHGLPVDVKELLDICETEGNEVNGGGSFDVRDEPQTDGKSIRFVPGNERPMAQPAQLAVGYHPGSPIGASDDGPSQ</sequence>
<dbReference type="Proteomes" id="UP001302676">
    <property type="component" value="Unassembled WGS sequence"/>
</dbReference>
<feature type="region of interest" description="Disordered" evidence="9">
    <location>
        <begin position="1"/>
        <end position="224"/>
    </location>
</feature>
<comment type="similarity">
    <text evidence="3 8">Belongs to the NST1 family.</text>
</comment>
<evidence type="ECO:0000313" key="11">
    <source>
        <dbReference type="Proteomes" id="UP001302676"/>
    </source>
</evidence>
<dbReference type="PANTHER" id="PTHR31780:SF10">
    <property type="entry name" value="LD36051P"/>
    <property type="match status" value="1"/>
</dbReference>
<feature type="region of interest" description="Disordered" evidence="9">
    <location>
        <begin position="1262"/>
        <end position="1319"/>
    </location>
</feature>
<dbReference type="Pfam" id="PF13945">
    <property type="entry name" value="NST1"/>
    <property type="match status" value="1"/>
</dbReference>
<feature type="compositionally biased region" description="Basic and acidic residues" evidence="9">
    <location>
        <begin position="659"/>
        <end position="780"/>
    </location>
</feature>
<feature type="compositionally biased region" description="Low complexity" evidence="9">
    <location>
        <begin position="1211"/>
        <end position="1229"/>
    </location>
</feature>
<dbReference type="GeneID" id="87819563"/>
<feature type="compositionally biased region" description="Low complexity" evidence="9">
    <location>
        <begin position="89"/>
        <end position="102"/>
    </location>
</feature>
<feature type="compositionally biased region" description="Pro residues" evidence="9">
    <location>
        <begin position="190"/>
        <end position="200"/>
    </location>
</feature>
<organism evidence="10 11">
    <name type="scientific">Dichotomopilus funicola</name>
    <dbReference type="NCBI Taxonomy" id="1934379"/>
    <lineage>
        <taxon>Eukaryota</taxon>
        <taxon>Fungi</taxon>
        <taxon>Dikarya</taxon>
        <taxon>Ascomycota</taxon>
        <taxon>Pezizomycotina</taxon>
        <taxon>Sordariomycetes</taxon>
        <taxon>Sordariomycetidae</taxon>
        <taxon>Sordariales</taxon>
        <taxon>Chaetomiaceae</taxon>
        <taxon>Dichotomopilus</taxon>
    </lineage>
</organism>
<feature type="compositionally biased region" description="Acidic residues" evidence="9">
    <location>
        <begin position="506"/>
        <end position="534"/>
    </location>
</feature>
<dbReference type="RefSeq" id="XP_062639943.1">
    <property type="nucleotide sequence ID" value="XM_062782950.1"/>
</dbReference>
<evidence type="ECO:0000256" key="8">
    <source>
        <dbReference type="RuleBase" id="RU049441"/>
    </source>
</evidence>
<feature type="region of interest" description="Disordered" evidence="9">
    <location>
        <begin position="583"/>
        <end position="965"/>
    </location>
</feature>
<keyword evidence="7 8" id="KW-0175">Coiled coil</keyword>
<evidence type="ECO:0000256" key="7">
    <source>
        <dbReference type="ARBA" id="ARBA00023054"/>
    </source>
</evidence>
<feature type="compositionally biased region" description="Polar residues" evidence="9">
    <location>
        <begin position="828"/>
        <end position="838"/>
    </location>
</feature>
<feature type="compositionally biased region" description="Low complexity" evidence="9">
    <location>
        <begin position="47"/>
        <end position="68"/>
    </location>
</feature>
<dbReference type="InterPro" id="IPR025279">
    <property type="entry name" value="NST1"/>
</dbReference>
<evidence type="ECO:0000256" key="6">
    <source>
        <dbReference type="ARBA" id="ARBA00023016"/>
    </source>
</evidence>
<feature type="compositionally biased region" description="Basic and acidic residues" evidence="9">
    <location>
        <begin position="475"/>
        <end position="484"/>
    </location>
</feature>
<keyword evidence="11" id="KW-1185">Reference proteome</keyword>
<feature type="compositionally biased region" description="Acidic residues" evidence="9">
    <location>
        <begin position="339"/>
        <end position="394"/>
    </location>
</feature>
<gene>
    <name evidence="10" type="ORF">C8A04DRAFT_34776</name>
</gene>
<evidence type="ECO:0000256" key="4">
    <source>
        <dbReference type="ARBA" id="ARBA00020733"/>
    </source>
</evidence>
<reference evidence="10" key="2">
    <citation type="submission" date="2023-05" db="EMBL/GenBank/DDBJ databases">
        <authorList>
            <consortium name="Lawrence Berkeley National Laboratory"/>
            <person name="Steindorff A."/>
            <person name="Hensen N."/>
            <person name="Bonometti L."/>
            <person name="Westerberg I."/>
            <person name="Brannstrom I.O."/>
            <person name="Guillou S."/>
            <person name="Cros-Aarteil S."/>
            <person name="Calhoun S."/>
            <person name="Haridas S."/>
            <person name="Kuo A."/>
            <person name="Mondo S."/>
            <person name="Pangilinan J."/>
            <person name="Riley R."/>
            <person name="Labutti K."/>
            <person name="Andreopoulos B."/>
            <person name="Lipzen A."/>
            <person name="Chen C."/>
            <person name="Yanf M."/>
            <person name="Daum C."/>
            <person name="Ng V."/>
            <person name="Clum A."/>
            <person name="Ohm R."/>
            <person name="Martin F."/>
            <person name="Silar P."/>
            <person name="Natvig D."/>
            <person name="Lalanne C."/>
            <person name="Gautier V."/>
            <person name="Ament-Velasquez S.L."/>
            <person name="Kruys A."/>
            <person name="Hutchinson M.I."/>
            <person name="Powell A.J."/>
            <person name="Barry K."/>
            <person name="Miller A.N."/>
            <person name="Grigoriev I.V."/>
            <person name="Debuchy R."/>
            <person name="Gladieux P."/>
            <person name="Thoren M.H."/>
            <person name="Johannesson H."/>
        </authorList>
    </citation>
    <scope>NUCLEOTIDE SEQUENCE</scope>
    <source>
        <strain evidence="10">CBS 141.50</strain>
    </source>
</reference>
<reference evidence="10" key="1">
    <citation type="journal article" date="2023" name="Mol. Phylogenet. Evol.">
        <title>Genome-scale phylogeny and comparative genomics of the fungal order Sordariales.</title>
        <authorList>
            <person name="Hensen N."/>
            <person name="Bonometti L."/>
            <person name="Westerberg I."/>
            <person name="Brannstrom I.O."/>
            <person name="Guillou S."/>
            <person name="Cros-Aarteil S."/>
            <person name="Calhoun S."/>
            <person name="Haridas S."/>
            <person name="Kuo A."/>
            <person name="Mondo S."/>
            <person name="Pangilinan J."/>
            <person name="Riley R."/>
            <person name="LaButti K."/>
            <person name="Andreopoulos B."/>
            <person name="Lipzen A."/>
            <person name="Chen C."/>
            <person name="Yan M."/>
            <person name="Daum C."/>
            <person name="Ng V."/>
            <person name="Clum A."/>
            <person name="Steindorff A."/>
            <person name="Ohm R.A."/>
            <person name="Martin F."/>
            <person name="Silar P."/>
            <person name="Natvig D.O."/>
            <person name="Lalanne C."/>
            <person name="Gautier V."/>
            <person name="Ament-Velasquez S.L."/>
            <person name="Kruys A."/>
            <person name="Hutchinson M.I."/>
            <person name="Powell A.J."/>
            <person name="Barry K."/>
            <person name="Miller A.N."/>
            <person name="Grigoriev I.V."/>
            <person name="Debuchy R."/>
            <person name="Gladieux P."/>
            <person name="Hiltunen Thoren M."/>
            <person name="Johannesson H."/>
        </authorList>
    </citation>
    <scope>NUCLEOTIDE SEQUENCE</scope>
    <source>
        <strain evidence="10">CBS 141.50</strain>
    </source>
</reference>
<evidence type="ECO:0000256" key="2">
    <source>
        <dbReference type="ARBA" id="ARBA00004496"/>
    </source>
</evidence>
<feature type="region of interest" description="Disordered" evidence="9">
    <location>
        <begin position="294"/>
        <end position="397"/>
    </location>
</feature>
<evidence type="ECO:0000313" key="10">
    <source>
        <dbReference type="EMBL" id="KAK4146572.1"/>
    </source>
</evidence>
<feature type="compositionally biased region" description="Basic residues" evidence="9">
    <location>
        <begin position="155"/>
        <end position="164"/>
    </location>
</feature>
<evidence type="ECO:0000256" key="3">
    <source>
        <dbReference type="ARBA" id="ARBA00007112"/>
    </source>
</evidence>
<feature type="compositionally biased region" description="Pro residues" evidence="9">
    <location>
        <begin position="928"/>
        <end position="942"/>
    </location>
</feature>
<evidence type="ECO:0000256" key="5">
    <source>
        <dbReference type="ARBA" id="ARBA00022490"/>
    </source>
</evidence>
<comment type="subcellular location">
    <subcellularLocation>
        <location evidence="2 8">Cytoplasm</location>
    </subcellularLocation>
</comment>
<dbReference type="EMBL" id="MU853560">
    <property type="protein sequence ID" value="KAK4146572.1"/>
    <property type="molecule type" value="Genomic_DNA"/>
</dbReference>
<evidence type="ECO:0000256" key="9">
    <source>
        <dbReference type="SAM" id="MobiDB-lite"/>
    </source>
</evidence>
<comment type="function">
    <text evidence="1 8">May act as a negative regulator of salt tolerance.</text>
</comment>
<feature type="compositionally biased region" description="Basic and acidic residues" evidence="9">
    <location>
        <begin position="612"/>
        <end position="652"/>
    </location>
</feature>
<dbReference type="PANTHER" id="PTHR31780">
    <property type="entry name" value="STRESS RESPONSE PROTEIN NST1-RELATED"/>
    <property type="match status" value="1"/>
</dbReference>
<feature type="compositionally biased region" description="Low complexity" evidence="9">
    <location>
        <begin position="11"/>
        <end position="21"/>
    </location>
</feature>
<comment type="caution">
    <text evidence="10">The sequence shown here is derived from an EMBL/GenBank/DDBJ whole genome shotgun (WGS) entry which is preliminary data.</text>
</comment>
<feature type="compositionally biased region" description="Polar residues" evidence="9">
    <location>
        <begin position="1019"/>
        <end position="1047"/>
    </location>
</feature>
<feature type="region of interest" description="Disordered" evidence="9">
    <location>
        <begin position="475"/>
        <end position="547"/>
    </location>
</feature>
<feature type="compositionally biased region" description="Low complexity" evidence="9">
    <location>
        <begin position="861"/>
        <end position="891"/>
    </location>
</feature>
<keyword evidence="6 8" id="KW-0346">Stress response</keyword>
<feature type="region of interest" description="Disordered" evidence="9">
    <location>
        <begin position="989"/>
        <end position="1126"/>
    </location>
</feature>
<feature type="compositionally biased region" description="Basic and acidic residues" evidence="9">
    <location>
        <begin position="1272"/>
        <end position="1283"/>
    </location>
</feature>
<feature type="region of interest" description="Disordered" evidence="9">
    <location>
        <begin position="1211"/>
        <end position="1231"/>
    </location>
</feature>
<evidence type="ECO:0000256" key="1">
    <source>
        <dbReference type="ARBA" id="ARBA00002545"/>
    </source>
</evidence>
<feature type="compositionally biased region" description="Polar residues" evidence="9">
    <location>
        <begin position="851"/>
        <end position="860"/>
    </location>
</feature>
<keyword evidence="5 8" id="KW-0963">Cytoplasm</keyword>
<dbReference type="InterPro" id="IPR051195">
    <property type="entry name" value="Fungal_stress_NST1"/>
</dbReference>
<feature type="compositionally biased region" description="Polar residues" evidence="9">
    <location>
        <begin position="175"/>
        <end position="187"/>
    </location>
</feature>
<feature type="compositionally biased region" description="Basic residues" evidence="9">
    <location>
        <begin position="77"/>
        <end position="88"/>
    </location>
</feature>
<dbReference type="CDD" id="cd06503">
    <property type="entry name" value="ATP-synt_Fo_b"/>
    <property type="match status" value="1"/>
</dbReference>
<feature type="compositionally biased region" description="Acidic residues" evidence="9">
    <location>
        <begin position="120"/>
        <end position="129"/>
    </location>
</feature>
<feature type="compositionally biased region" description="Basic and acidic residues" evidence="9">
    <location>
        <begin position="209"/>
        <end position="224"/>
    </location>
</feature>
<protein>
    <recommendedName>
        <fullName evidence="4 8">Stress response protein NST1</fullName>
    </recommendedName>
</protein>
<feature type="compositionally biased region" description="Low complexity" evidence="9">
    <location>
        <begin position="899"/>
        <end position="921"/>
    </location>
</feature>
<feature type="compositionally biased region" description="Low complexity" evidence="9">
    <location>
        <begin position="782"/>
        <end position="827"/>
    </location>
</feature>